<keyword evidence="3" id="KW-0436">Ligase</keyword>
<evidence type="ECO:0000259" key="2">
    <source>
        <dbReference type="PROSITE" id="PS50975"/>
    </source>
</evidence>
<evidence type="ECO:0000313" key="4">
    <source>
        <dbReference type="Proteomes" id="UP001321475"/>
    </source>
</evidence>
<evidence type="ECO:0000256" key="1">
    <source>
        <dbReference type="PROSITE-ProRule" id="PRU00409"/>
    </source>
</evidence>
<dbReference type="Proteomes" id="UP001321475">
    <property type="component" value="Chromosome"/>
</dbReference>
<gene>
    <name evidence="3" type="ORF">GCM10025865_26980</name>
</gene>
<dbReference type="SUPFAM" id="SSF56059">
    <property type="entry name" value="Glutathione synthetase ATP-binding domain-like"/>
    <property type="match status" value="1"/>
</dbReference>
<accession>A0ABN6XEZ7</accession>
<reference evidence="4" key="1">
    <citation type="journal article" date="2019" name="Int. J. Syst. Evol. Microbiol.">
        <title>The Global Catalogue of Microorganisms (GCM) 10K type strain sequencing project: providing services to taxonomists for standard genome sequencing and annotation.</title>
        <authorList>
            <consortium name="The Broad Institute Genomics Platform"/>
            <consortium name="The Broad Institute Genome Sequencing Center for Infectious Disease"/>
            <person name="Wu L."/>
            <person name="Ma J."/>
        </authorList>
    </citation>
    <scope>NUCLEOTIDE SEQUENCE [LARGE SCALE GENOMIC DNA]</scope>
    <source>
        <strain evidence="4">NBRC 108565</strain>
    </source>
</reference>
<dbReference type="Gene3D" id="3.30.470.20">
    <property type="entry name" value="ATP-grasp fold, B domain"/>
    <property type="match status" value="1"/>
</dbReference>
<feature type="domain" description="ATP-grasp" evidence="2">
    <location>
        <begin position="123"/>
        <end position="320"/>
    </location>
</feature>
<protein>
    <submittedName>
        <fullName evidence="3">Carboxylate--amine ligase</fullName>
    </submittedName>
</protein>
<dbReference type="GO" id="GO:0016874">
    <property type="term" value="F:ligase activity"/>
    <property type="evidence" value="ECO:0007669"/>
    <property type="project" value="UniProtKB-KW"/>
</dbReference>
<keyword evidence="1" id="KW-0067">ATP-binding</keyword>
<evidence type="ECO:0000313" key="3">
    <source>
        <dbReference type="EMBL" id="BDZ43399.1"/>
    </source>
</evidence>
<organism evidence="3 4">
    <name type="scientific">Paraoerskovia sediminicola</name>
    <dbReference type="NCBI Taxonomy" id="1138587"/>
    <lineage>
        <taxon>Bacteria</taxon>
        <taxon>Bacillati</taxon>
        <taxon>Actinomycetota</taxon>
        <taxon>Actinomycetes</taxon>
        <taxon>Micrococcales</taxon>
        <taxon>Cellulomonadaceae</taxon>
        <taxon>Paraoerskovia</taxon>
    </lineage>
</organism>
<keyword evidence="1" id="KW-0547">Nucleotide-binding</keyword>
<dbReference type="InterPro" id="IPR011761">
    <property type="entry name" value="ATP-grasp"/>
</dbReference>
<dbReference type="PROSITE" id="PS50975">
    <property type="entry name" value="ATP_GRASP"/>
    <property type="match status" value="1"/>
</dbReference>
<dbReference type="RefSeq" id="WP_286217652.1">
    <property type="nucleotide sequence ID" value="NZ_AP027729.1"/>
</dbReference>
<proteinExistence type="predicted"/>
<sequence length="401" mass="44217">MPQAVVAPIILGGDAGAYSLARAFHEAYGVSSVVVSTNPTRNVGWSRIVRNVYEPDLLEDPEAMVAVVRRLAQEAKAPAMVVTCADWYVHALSEHRSKIEDVAIVPYTSVETLDRAVDKRAFSELCEELGVPHPRTVVRHGGDEVGDVDIAYPLVAKATDRHAWHLAQFAGKQKVHYLHDESDLAALLKDSGDAGYRGPFVIQETIPGDDAQMRIVTTFSGQDGEVRLVRSGEVLLEEHTPGTLGNPAAILTTPLPEIEGHVRRIVEHLGWTGFANFDVKVDPRSGVGYVFELNPRTGRSNYYMTATGANPARLWVEEHLGEGAAASEQGPSVLYRIIPGALLKRYVDAATRARLKGVRVVHPLKYSADVTPKRWVWIRLAELKQFSKFKAYYPERRDPSA</sequence>
<dbReference type="EMBL" id="AP027729">
    <property type="protein sequence ID" value="BDZ43399.1"/>
    <property type="molecule type" value="Genomic_DNA"/>
</dbReference>
<name>A0ABN6XEZ7_9CELL</name>
<keyword evidence="4" id="KW-1185">Reference proteome</keyword>